<dbReference type="SUPFAM" id="SSF88874">
    <property type="entry name" value="Receptor-binding domain of short tail fibre protein gp12"/>
    <property type="match status" value="1"/>
</dbReference>
<reference evidence="2" key="1">
    <citation type="journal article" date="2014" name="Front. Microbiol.">
        <title>High frequency of phylogenetically diverse reductive dehalogenase-homologous genes in deep subseafloor sedimentary metagenomes.</title>
        <authorList>
            <person name="Kawai M."/>
            <person name="Futagami T."/>
            <person name="Toyoda A."/>
            <person name="Takaki Y."/>
            <person name="Nishi S."/>
            <person name="Hori S."/>
            <person name="Arai W."/>
            <person name="Tsubouchi T."/>
            <person name="Morono Y."/>
            <person name="Uchiyama I."/>
            <person name="Ito T."/>
            <person name="Fujiyama A."/>
            <person name="Inagaki F."/>
            <person name="Takami H."/>
        </authorList>
    </citation>
    <scope>NUCLEOTIDE SEQUENCE</scope>
    <source>
        <strain evidence="2">Expedition CK06-06</strain>
    </source>
</reference>
<feature type="region of interest" description="Disordered" evidence="1">
    <location>
        <begin position="119"/>
        <end position="142"/>
    </location>
</feature>
<dbReference type="AlphaFoldDB" id="X1RLC8"/>
<name>X1RLC8_9ZZZZ</name>
<feature type="non-terminal residue" evidence="2">
    <location>
        <position position="1"/>
    </location>
</feature>
<dbReference type="EMBL" id="BARW01010875">
    <property type="protein sequence ID" value="GAI81552.1"/>
    <property type="molecule type" value="Genomic_DNA"/>
</dbReference>
<feature type="compositionally biased region" description="Basic and acidic residues" evidence="1">
    <location>
        <begin position="119"/>
        <end position="135"/>
    </location>
</feature>
<accession>X1RLC8</accession>
<sequence length="161" mass="17178">HLAPANIKKDVNIFGKVGTYEGVPTPSGLIVMWHGTIATIPAGYVICDGNNSTPNLLTRFIEGVATAATNPGATGGATAKTTAGHQHDIPLGIYSDVLCTDWDEWGTSSTFSCKQLQTDDARDVEETGASRDRNAGKARSNTDSISDIRPKYYDIAFLMKT</sequence>
<evidence type="ECO:0008006" key="3">
    <source>
        <dbReference type="Google" id="ProtNLM"/>
    </source>
</evidence>
<gene>
    <name evidence="2" type="ORF">S12H4_21212</name>
</gene>
<evidence type="ECO:0000256" key="1">
    <source>
        <dbReference type="SAM" id="MobiDB-lite"/>
    </source>
</evidence>
<protein>
    <recommendedName>
        <fullName evidence="3">Phage tail collar domain-containing protein</fullName>
    </recommendedName>
</protein>
<comment type="caution">
    <text evidence="2">The sequence shown here is derived from an EMBL/GenBank/DDBJ whole genome shotgun (WGS) entry which is preliminary data.</text>
</comment>
<proteinExistence type="predicted"/>
<organism evidence="2">
    <name type="scientific">marine sediment metagenome</name>
    <dbReference type="NCBI Taxonomy" id="412755"/>
    <lineage>
        <taxon>unclassified sequences</taxon>
        <taxon>metagenomes</taxon>
        <taxon>ecological metagenomes</taxon>
    </lineage>
</organism>
<evidence type="ECO:0000313" key="2">
    <source>
        <dbReference type="EMBL" id="GAI81552.1"/>
    </source>
</evidence>